<dbReference type="EMBL" id="BART01008652">
    <property type="protein sequence ID" value="GAG56198.1"/>
    <property type="molecule type" value="Genomic_DNA"/>
</dbReference>
<organism evidence="2">
    <name type="scientific">marine sediment metagenome</name>
    <dbReference type="NCBI Taxonomy" id="412755"/>
    <lineage>
        <taxon>unclassified sequences</taxon>
        <taxon>metagenomes</taxon>
        <taxon>ecological metagenomes</taxon>
    </lineage>
</organism>
<keyword evidence="1" id="KW-0472">Membrane</keyword>
<protein>
    <submittedName>
        <fullName evidence="2">Uncharacterized protein</fullName>
    </submittedName>
</protein>
<keyword evidence="1" id="KW-1133">Transmembrane helix</keyword>
<reference evidence="2" key="1">
    <citation type="journal article" date="2014" name="Front. Microbiol.">
        <title>High frequency of phylogenetically diverse reductive dehalogenase-homologous genes in deep subseafloor sedimentary metagenomes.</title>
        <authorList>
            <person name="Kawai M."/>
            <person name="Futagami T."/>
            <person name="Toyoda A."/>
            <person name="Takaki Y."/>
            <person name="Nishi S."/>
            <person name="Hori S."/>
            <person name="Arai W."/>
            <person name="Tsubouchi T."/>
            <person name="Morono Y."/>
            <person name="Uchiyama I."/>
            <person name="Ito T."/>
            <person name="Fujiyama A."/>
            <person name="Inagaki F."/>
            <person name="Takami H."/>
        </authorList>
    </citation>
    <scope>NUCLEOTIDE SEQUENCE</scope>
    <source>
        <strain evidence="2">Expedition CK06-06</strain>
    </source>
</reference>
<sequence>SLTGQLILGFSLVGLVTLLGWMCLTTLFHWVIRFVKDAWD</sequence>
<comment type="caution">
    <text evidence="2">The sequence shown here is derived from an EMBL/GenBank/DDBJ whole genome shotgun (WGS) entry which is preliminary data.</text>
</comment>
<keyword evidence="1" id="KW-0812">Transmembrane</keyword>
<accession>X0Z741</accession>
<evidence type="ECO:0000313" key="2">
    <source>
        <dbReference type="EMBL" id="GAG56198.1"/>
    </source>
</evidence>
<gene>
    <name evidence="2" type="ORF">S01H4_19402</name>
</gene>
<dbReference type="AlphaFoldDB" id="X0Z741"/>
<evidence type="ECO:0000256" key="1">
    <source>
        <dbReference type="SAM" id="Phobius"/>
    </source>
</evidence>
<feature type="non-terminal residue" evidence="2">
    <location>
        <position position="1"/>
    </location>
</feature>
<proteinExistence type="predicted"/>
<feature type="transmembrane region" description="Helical" evidence="1">
    <location>
        <begin position="6"/>
        <end position="32"/>
    </location>
</feature>
<name>X0Z741_9ZZZZ</name>